<sequence>MASFYTKSHVGTITRRFGLRPLKFRWIPSLYRKNAVIRIQTSTESYALKPYIRSTLLQSSTVHQMKTTADLIQLLMNNGYSYMPQWLYADSGKLWIVDKGRPFYITEWIHGRGLVESGDFEKLGRAIATLHTTSNDLLHTKKANSFTLKQIRLRKIEDRLFHRRMERAVQNNGKYRRWYKKHGKACKRLSDQLWTDMKDPEIVDLLNQEYTRPALIHGDITSTNVIVSDDGRLFIIDWDRVKIDSIYVDLARALVNTTQFNPEFIRSSLKGYEEIKPLHRAERRLITALYRLPREAWIAARFPGRKRSGQLLDMMDTTWSSRLEAIKLLDEWAHQ</sequence>
<evidence type="ECO:0000259" key="1">
    <source>
        <dbReference type="Pfam" id="PF01636"/>
    </source>
</evidence>
<dbReference type="SUPFAM" id="SSF56112">
    <property type="entry name" value="Protein kinase-like (PK-like)"/>
    <property type="match status" value="1"/>
</dbReference>
<reference evidence="2 3" key="1">
    <citation type="submission" date="2017-01" db="EMBL/GenBank/DDBJ databases">
        <title>Genome analysis of Paenibacillus selenitrireducens ES3-24.</title>
        <authorList>
            <person name="Xu D."/>
            <person name="Yao R."/>
            <person name="Zheng S."/>
        </authorList>
    </citation>
    <scope>NUCLEOTIDE SEQUENCE [LARGE SCALE GENOMIC DNA]</scope>
    <source>
        <strain evidence="2 3">ES3-24</strain>
    </source>
</reference>
<dbReference type="InterPro" id="IPR011009">
    <property type="entry name" value="Kinase-like_dom_sf"/>
</dbReference>
<dbReference type="OrthoDB" id="2600880at2"/>
<keyword evidence="3" id="KW-1185">Reference proteome</keyword>
<dbReference type="GO" id="GO:0004672">
    <property type="term" value="F:protein kinase activity"/>
    <property type="evidence" value="ECO:0007669"/>
    <property type="project" value="InterPro"/>
</dbReference>
<dbReference type="GO" id="GO:0042601">
    <property type="term" value="C:endospore-forming forespore"/>
    <property type="evidence" value="ECO:0007669"/>
    <property type="project" value="TreeGrafter"/>
</dbReference>
<dbReference type="PANTHER" id="PTHR39179">
    <property type="entry name" value="SPORE COAT PROTEIN I"/>
    <property type="match status" value="1"/>
</dbReference>
<dbReference type="InterPro" id="IPR008266">
    <property type="entry name" value="Tyr_kinase_AS"/>
</dbReference>
<keyword evidence="2" id="KW-0946">Virion</keyword>
<dbReference type="Gene3D" id="3.90.1200.10">
    <property type="match status" value="1"/>
</dbReference>
<feature type="domain" description="Aminoglycoside phosphotransferase" evidence="1">
    <location>
        <begin position="36"/>
        <end position="277"/>
    </location>
</feature>
<dbReference type="STRING" id="1324314.BVG16_12925"/>
<dbReference type="PANTHER" id="PTHR39179:SF1">
    <property type="entry name" value="SPORE COAT PROTEIN I"/>
    <property type="match status" value="1"/>
</dbReference>
<dbReference type="PROSITE" id="PS00109">
    <property type="entry name" value="PROTEIN_KINASE_TYR"/>
    <property type="match status" value="1"/>
</dbReference>
<keyword evidence="2" id="KW-0167">Capsid protein</keyword>
<dbReference type="InterPro" id="IPR047175">
    <property type="entry name" value="CotS-like"/>
</dbReference>
<gene>
    <name evidence="2" type="ORF">BVG16_12925</name>
</gene>
<dbReference type="RefSeq" id="WP_078499076.1">
    <property type="nucleotide sequence ID" value="NZ_MSZX01000004.1"/>
</dbReference>
<organism evidence="2 3">
    <name type="scientific">Paenibacillus selenitireducens</name>
    <dbReference type="NCBI Taxonomy" id="1324314"/>
    <lineage>
        <taxon>Bacteria</taxon>
        <taxon>Bacillati</taxon>
        <taxon>Bacillota</taxon>
        <taxon>Bacilli</taxon>
        <taxon>Bacillales</taxon>
        <taxon>Paenibacillaceae</taxon>
        <taxon>Paenibacillus</taxon>
    </lineage>
</organism>
<name>A0A1T2XFZ8_9BACL</name>
<comment type="caution">
    <text evidence="2">The sequence shown here is derived from an EMBL/GenBank/DDBJ whole genome shotgun (WGS) entry which is preliminary data.</text>
</comment>
<evidence type="ECO:0000313" key="2">
    <source>
        <dbReference type="EMBL" id="OPA78742.1"/>
    </source>
</evidence>
<dbReference type="AlphaFoldDB" id="A0A1T2XFZ8"/>
<evidence type="ECO:0000313" key="3">
    <source>
        <dbReference type="Proteomes" id="UP000190188"/>
    </source>
</evidence>
<accession>A0A1T2XFZ8</accession>
<dbReference type="InterPro" id="IPR002575">
    <property type="entry name" value="Aminoglycoside_PTrfase"/>
</dbReference>
<dbReference type="Gene3D" id="3.30.200.20">
    <property type="entry name" value="Phosphorylase Kinase, domain 1"/>
    <property type="match status" value="1"/>
</dbReference>
<dbReference type="Proteomes" id="UP000190188">
    <property type="component" value="Unassembled WGS sequence"/>
</dbReference>
<dbReference type="EMBL" id="MSZX01000004">
    <property type="protein sequence ID" value="OPA78742.1"/>
    <property type="molecule type" value="Genomic_DNA"/>
</dbReference>
<protein>
    <submittedName>
        <fullName evidence="2">Spore coat protein</fullName>
    </submittedName>
</protein>
<dbReference type="Pfam" id="PF01636">
    <property type="entry name" value="APH"/>
    <property type="match status" value="1"/>
</dbReference>
<proteinExistence type="predicted"/>